<evidence type="ECO:0000313" key="2">
    <source>
        <dbReference type="EMBL" id="TDH03392.1"/>
    </source>
</evidence>
<gene>
    <name evidence="2" type="ORF">EPR50_G00162510</name>
</gene>
<evidence type="ECO:0000256" key="1">
    <source>
        <dbReference type="SAM" id="MobiDB-lite"/>
    </source>
</evidence>
<dbReference type="EMBL" id="SCKG01000015">
    <property type="protein sequence ID" value="TDH03392.1"/>
    <property type="molecule type" value="Genomic_DNA"/>
</dbReference>
<feature type="compositionally biased region" description="Basic residues" evidence="1">
    <location>
        <begin position="1"/>
        <end position="13"/>
    </location>
</feature>
<dbReference type="Proteomes" id="UP000295070">
    <property type="component" value="Chromosome 15"/>
</dbReference>
<name>A0A484CHY0_PERFV</name>
<feature type="region of interest" description="Disordered" evidence="1">
    <location>
        <begin position="1"/>
        <end position="31"/>
    </location>
</feature>
<keyword evidence="3" id="KW-1185">Reference proteome</keyword>
<dbReference type="AlphaFoldDB" id="A0A484CHY0"/>
<proteinExistence type="predicted"/>
<organism evidence="2 3">
    <name type="scientific">Perca flavescens</name>
    <name type="common">American yellow perch</name>
    <name type="synonym">Morone flavescens</name>
    <dbReference type="NCBI Taxonomy" id="8167"/>
    <lineage>
        <taxon>Eukaryota</taxon>
        <taxon>Metazoa</taxon>
        <taxon>Chordata</taxon>
        <taxon>Craniata</taxon>
        <taxon>Vertebrata</taxon>
        <taxon>Euteleostomi</taxon>
        <taxon>Actinopterygii</taxon>
        <taxon>Neopterygii</taxon>
        <taxon>Teleostei</taxon>
        <taxon>Neoteleostei</taxon>
        <taxon>Acanthomorphata</taxon>
        <taxon>Eupercaria</taxon>
        <taxon>Perciformes</taxon>
        <taxon>Percoidei</taxon>
        <taxon>Percidae</taxon>
        <taxon>Percinae</taxon>
        <taxon>Perca</taxon>
    </lineage>
</organism>
<comment type="caution">
    <text evidence="2">The sequence shown here is derived from an EMBL/GenBank/DDBJ whole genome shotgun (WGS) entry which is preliminary data.</text>
</comment>
<reference evidence="2 3" key="1">
    <citation type="submission" date="2019-01" db="EMBL/GenBank/DDBJ databases">
        <title>A chromosome-scale genome assembly of the yellow perch, Perca flavescens.</title>
        <authorList>
            <person name="Feron R."/>
            <person name="Morvezen R."/>
            <person name="Bestin A."/>
            <person name="Haffray P."/>
            <person name="Klopp C."/>
            <person name="Zahm M."/>
            <person name="Cabau C."/>
            <person name="Roques C."/>
            <person name="Donnadieu C."/>
            <person name="Bouchez O."/>
            <person name="Christie M."/>
            <person name="Larson W."/>
            <person name="Guiguen Y."/>
        </authorList>
    </citation>
    <scope>NUCLEOTIDE SEQUENCE [LARGE SCALE GENOMIC DNA]</scope>
    <source>
        <strain evidence="2">YP-PL-M2</strain>
        <tissue evidence="2">Blood</tissue>
    </source>
</reference>
<accession>A0A484CHY0</accession>
<sequence>MHAHTHTHARTHTRSCVTHTGKPEAEQISRTHTHTLRMCMRGGVARMWDSLNDLGQGSLTSSQYCNESHYIHFLQDDPVPKRLLSAWITLVI</sequence>
<evidence type="ECO:0000313" key="3">
    <source>
        <dbReference type="Proteomes" id="UP000295070"/>
    </source>
</evidence>
<protein>
    <submittedName>
        <fullName evidence="2">Uncharacterized protein</fullName>
    </submittedName>
</protein>